<dbReference type="AlphaFoldDB" id="A0A345NLX0"/>
<dbReference type="InterPro" id="IPR002104">
    <property type="entry name" value="Integrase_catalytic"/>
</dbReference>
<dbReference type="InterPro" id="IPR050808">
    <property type="entry name" value="Phage_Integrase"/>
</dbReference>
<evidence type="ECO:0000259" key="7">
    <source>
        <dbReference type="PROSITE" id="PS51900"/>
    </source>
</evidence>
<proteinExistence type="inferred from homology"/>
<evidence type="ECO:0000259" key="6">
    <source>
        <dbReference type="PROSITE" id="PS51898"/>
    </source>
</evidence>
<dbReference type="PANTHER" id="PTHR30629">
    <property type="entry name" value="PROPHAGE INTEGRASE"/>
    <property type="match status" value="1"/>
</dbReference>
<dbReference type="Pfam" id="PF14659">
    <property type="entry name" value="Phage_int_SAM_3"/>
    <property type="match status" value="1"/>
</dbReference>
<dbReference type="InterPro" id="IPR010998">
    <property type="entry name" value="Integrase_recombinase_N"/>
</dbReference>
<dbReference type="GO" id="GO:0003677">
    <property type="term" value="F:DNA binding"/>
    <property type="evidence" value="ECO:0007669"/>
    <property type="project" value="UniProtKB-UniRule"/>
</dbReference>
<evidence type="ECO:0000256" key="4">
    <source>
        <dbReference type="ARBA" id="ARBA00023172"/>
    </source>
</evidence>
<dbReference type="Pfam" id="PF00589">
    <property type="entry name" value="Phage_integrase"/>
    <property type="match status" value="1"/>
</dbReference>
<dbReference type="OrthoDB" id="148546at2"/>
<accession>A0A345NLX0</accession>
<evidence type="ECO:0000256" key="1">
    <source>
        <dbReference type="ARBA" id="ARBA00008857"/>
    </source>
</evidence>
<dbReference type="Gene3D" id="1.10.150.130">
    <property type="match status" value="1"/>
</dbReference>
<keyword evidence="2" id="KW-0229">DNA integration</keyword>
<dbReference type="PROSITE" id="PS51898">
    <property type="entry name" value="TYR_RECOMBINASE"/>
    <property type="match status" value="1"/>
</dbReference>
<protein>
    <recommendedName>
        <fullName evidence="10">Site-specific integrase</fullName>
    </recommendedName>
</protein>
<dbReference type="Gene3D" id="1.10.443.10">
    <property type="entry name" value="Intergrase catalytic core"/>
    <property type="match status" value="1"/>
</dbReference>
<gene>
    <name evidence="8" type="ORF">DV701_07710</name>
</gene>
<evidence type="ECO:0000256" key="2">
    <source>
        <dbReference type="ARBA" id="ARBA00022908"/>
    </source>
</evidence>
<dbReference type="InterPro" id="IPR013762">
    <property type="entry name" value="Integrase-like_cat_sf"/>
</dbReference>
<dbReference type="GO" id="GO:0015074">
    <property type="term" value="P:DNA integration"/>
    <property type="evidence" value="ECO:0007669"/>
    <property type="project" value="UniProtKB-KW"/>
</dbReference>
<keyword evidence="9" id="KW-1185">Reference proteome</keyword>
<keyword evidence="3 5" id="KW-0238">DNA-binding</keyword>
<dbReference type="KEGG" id="orn:DV701_07710"/>
<dbReference type="PROSITE" id="PS51900">
    <property type="entry name" value="CB"/>
    <property type="match status" value="1"/>
</dbReference>
<evidence type="ECO:0000313" key="9">
    <source>
        <dbReference type="Proteomes" id="UP000253790"/>
    </source>
</evidence>
<dbReference type="GO" id="GO:0006310">
    <property type="term" value="P:DNA recombination"/>
    <property type="evidence" value="ECO:0007669"/>
    <property type="project" value="UniProtKB-KW"/>
</dbReference>
<dbReference type="InterPro" id="IPR004107">
    <property type="entry name" value="Integrase_SAM-like_N"/>
</dbReference>
<feature type="domain" description="Core-binding (CB)" evidence="7">
    <location>
        <begin position="106"/>
        <end position="201"/>
    </location>
</feature>
<keyword evidence="4" id="KW-0233">DNA recombination</keyword>
<dbReference type="SUPFAM" id="SSF56349">
    <property type="entry name" value="DNA breaking-rejoining enzymes"/>
    <property type="match status" value="1"/>
</dbReference>
<evidence type="ECO:0000256" key="5">
    <source>
        <dbReference type="PROSITE-ProRule" id="PRU01248"/>
    </source>
</evidence>
<dbReference type="Proteomes" id="UP000253790">
    <property type="component" value="Chromosome"/>
</dbReference>
<comment type="similarity">
    <text evidence="1">Belongs to the 'phage' integrase family.</text>
</comment>
<evidence type="ECO:0000256" key="3">
    <source>
        <dbReference type="ARBA" id="ARBA00023125"/>
    </source>
</evidence>
<feature type="domain" description="Tyr recombinase" evidence="6">
    <location>
        <begin position="223"/>
        <end position="411"/>
    </location>
</feature>
<evidence type="ECO:0008006" key="10">
    <source>
        <dbReference type="Google" id="ProtNLM"/>
    </source>
</evidence>
<dbReference type="PANTHER" id="PTHR30629:SF2">
    <property type="entry name" value="PROPHAGE INTEGRASE INTS-RELATED"/>
    <property type="match status" value="1"/>
</dbReference>
<reference evidence="8 9" key="1">
    <citation type="submission" date="2018-07" db="EMBL/GenBank/DDBJ databases">
        <title>Complete genome sequencing of Ornithinimicrobium sp. AMA3305.</title>
        <authorList>
            <person name="Bae J.-W."/>
        </authorList>
    </citation>
    <scope>NUCLEOTIDE SEQUENCE [LARGE SCALE GENOMIC DNA]</scope>
    <source>
        <strain evidence="8 9">AMA3305</strain>
    </source>
</reference>
<dbReference type="InterPro" id="IPR011010">
    <property type="entry name" value="DNA_brk_join_enz"/>
</dbReference>
<evidence type="ECO:0000313" key="8">
    <source>
        <dbReference type="EMBL" id="AXH96028.1"/>
    </source>
</evidence>
<organism evidence="8 9">
    <name type="scientific">Ornithinimicrobium avium</name>
    <dbReference type="NCBI Taxonomy" id="2283195"/>
    <lineage>
        <taxon>Bacteria</taxon>
        <taxon>Bacillati</taxon>
        <taxon>Actinomycetota</taxon>
        <taxon>Actinomycetes</taxon>
        <taxon>Micrococcales</taxon>
        <taxon>Ornithinimicrobiaceae</taxon>
        <taxon>Ornithinimicrobium</taxon>
    </lineage>
</organism>
<dbReference type="InterPro" id="IPR044068">
    <property type="entry name" value="CB"/>
</dbReference>
<sequence>MWADVGSFGHPICHRVVTRHRPAEVASLPTKESRLPRGITLYRGRYRVRLHHEGTTHALGVFETLIDARAALDIARADVARGLFVPPAERRAARKADEVRAEAEGMTLRRWSEKWLAALEANPDRSQGTVVAYRSVLKNHVVPQLGEVRLVDLTTELVAEHLAALAALPSKRHKGARTNGIAPNAAIVLRSCINAAVKSRAGGLEAFTFPEAPKHRRVRPEDEQGDVASAEEVRALGEAMPDHLRIAVPLAAWCALRMGEVLGLQRRDLERLDNPDRATLHIRRQWNSQAKALTPPKAGSTRSIAIPAALLPALTAHLSAYTGAEPIAAVVCGPRGNRVSQSTLDRYWREARDSAGRPGFHFHNLRHTGLSAYAVQGATLAELLHRGGHTDVTVALRYQHATAQRDRALTERLSKEIDL</sequence>
<name>A0A345NLX0_9MICO</name>
<dbReference type="EMBL" id="CP031229">
    <property type="protein sequence ID" value="AXH96028.1"/>
    <property type="molecule type" value="Genomic_DNA"/>
</dbReference>